<keyword evidence="2" id="KW-1185">Reference proteome</keyword>
<gene>
    <name evidence="1" type="ORF">PXEA_LOCUS26295</name>
</gene>
<proteinExistence type="predicted"/>
<organism evidence="1 2">
    <name type="scientific">Protopolystoma xenopodis</name>
    <dbReference type="NCBI Taxonomy" id="117903"/>
    <lineage>
        <taxon>Eukaryota</taxon>
        <taxon>Metazoa</taxon>
        <taxon>Spiralia</taxon>
        <taxon>Lophotrochozoa</taxon>
        <taxon>Platyhelminthes</taxon>
        <taxon>Monogenea</taxon>
        <taxon>Polyopisthocotylea</taxon>
        <taxon>Polystomatidea</taxon>
        <taxon>Polystomatidae</taxon>
        <taxon>Protopolystoma</taxon>
    </lineage>
</organism>
<evidence type="ECO:0000313" key="1">
    <source>
        <dbReference type="EMBL" id="VEL32855.1"/>
    </source>
</evidence>
<dbReference type="Proteomes" id="UP000784294">
    <property type="component" value="Unassembled WGS sequence"/>
</dbReference>
<protein>
    <submittedName>
        <fullName evidence="1">Uncharacterized protein</fullName>
    </submittedName>
</protein>
<dbReference type="EMBL" id="CAAALY010244767">
    <property type="protein sequence ID" value="VEL32855.1"/>
    <property type="molecule type" value="Genomic_DNA"/>
</dbReference>
<accession>A0A448XBM4</accession>
<comment type="caution">
    <text evidence="1">The sequence shown here is derived from an EMBL/GenBank/DDBJ whole genome shotgun (WGS) entry which is preliminary data.</text>
</comment>
<reference evidence="1" key="1">
    <citation type="submission" date="2018-11" db="EMBL/GenBank/DDBJ databases">
        <authorList>
            <consortium name="Pathogen Informatics"/>
        </authorList>
    </citation>
    <scope>NUCLEOTIDE SEQUENCE</scope>
</reference>
<dbReference type="AlphaFoldDB" id="A0A448XBM4"/>
<sequence length="62" mass="7105">MFLRDAVVDYCELDVWLRQQKSIYVYTPRVYMPTSGNLNLFWCSGSMAGVIMSRVFGCIGLC</sequence>
<name>A0A448XBM4_9PLAT</name>
<evidence type="ECO:0000313" key="2">
    <source>
        <dbReference type="Proteomes" id="UP000784294"/>
    </source>
</evidence>